<evidence type="ECO:0000313" key="4">
    <source>
        <dbReference type="Proteomes" id="UP000184499"/>
    </source>
</evidence>
<feature type="compositionally biased region" description="Basic and acidic residues" evidence="1">
    <location>
        <begin position="213"/>
        <end position="226"/>
    </location>
</feature>
<reference evidence="4" key="1">
    <citation type="journal article" date="2017" name="Genome Biol.">
        <title>Comparative genomics reveals high biological diversity and specific adaptations in the industrially and medically important fungal genus Aspergillus.</title>
        <authorList>
            <person name="de Vries R.P."/>
            <person name="Riley R."/>
            <person name="Wiebenga A."/>
            <person name="Aguilar-Osorio G."/>
            <person name="Amillis S."/>
            <person name="Uchima C.A."/>
            <person name="Anderluh G."/>
            <person name="Asadollahi M."/>
            <person name="Askin M."/>
            <person name="Barry K."/>
            <person name="Battaglia E."/>
            <person name="Bayram O."/>
            <person name="Benocci T."/>
            <person name="Braus-Stromeyer S.A."/>
            <person name="Caldana C."/>
            <person name="Canovas D."/>
            <person name="Cerqueira G.C."/>
            <person name="Chen F."/>
            <person name="Chen W."/>
            <person name="Choi C."/>
            <person name="Clum A."/>
            <person name="Dos Santos R.A."/>
            <person name="Damasio A.R."/>
            <person name="Diallinas G."/>
            <person name="Emri T."/>
            <person name="Fekete E."/>
            <person name="Flipphi M."/>
            <person name="Freyberg S."/>
            <person name="Gallo A."/>
            <person name="Gournas C."/>
            <person name="Habgood R."/>
            <person name="Hainaut M."/>
            <person name="Harispe M.L."/>
            <person name="Henrissat B."/>
            <person name="Hilden K.S."/>
            <person name="Hope R."/>
            <person name="Hossain A."/>
            <person name="Karabika E."/>
            <person name="Karaffa L."/>
            <person name="Karanyi Z."/>
            <person name="Krasevec N."/>
            <person name="Kuo A."/>
            <person name="Kusch H."/>
            <person name="LaButti K."/>
            <person name="Lagendijk E.L."/>
            <person name="Lapidus A."/>
            <person name="Levasseur A."/>
            <person name="Lindquist E."/>
            <person name="Lipzen A."/>
            <person name="Logrieco A.F."/>
            <person name="MacCabe A."/>
            <person name="Maekelae M.R."/>
            <person name="Malavazi I."/>
            <person name="Melin P."/>
            <person name="Meyer V."/>
            <person name="Mielnichuk N."/>
            <person name="Miskei M."/>
            <person name="Molnar A.P."/>
            <person name="Mule G."/>
            <person name="Ngan C.Y."/>
            <person name="Orejas M."/>
            <person name="Orosz E."/>
            <person name="Ouedraogo J.P."/>
            <person name="Overkamp K.M."/>
            <person name="Park H.-S."/>
            <person name="Perrone G."/>
            <person name="Piumi F."/>
            <person name="Punt P.J."/>
            <person name="Ram A.F."/>
            <person name="Ramon A."/>
            <person name="Rauscher S."/>
            <person name="Record E."/>
            <person name="Riano-Pachon D.M."/>
            <person name="Robert V."/>
            <person name="Roehrig J."/>
            <person name="Ruller R."/>
            <person name="Salamov A."/>
            <person name="Salih N.S."/>
            <person name="Samson R.A."/>
            <person name="Sandor E."/>
            <person name="Sanguinetti M."/>
            <person name="Schuetze T."/>
            <person name="Sepcic K."/>
            <person name="Shelest E."/>
            <person name="Sherlock G."/>
            <person name="Sophianopoulou V."/>
            <person name="Squina F.M."/>
            <person name="Sun H."/>
            <person name="Susca A."/>
            <person name="Todd R.B."/>
            <person name="Tsang A."/>
            <person name="Unkles S.E."/>
            <person name="van de Wiele N."/>
            <person name="van Rossen-Uffink D."/>
            <person name="Oliveira J.V."/>
            <person name="Vesth T.C."/>
            <person name="Visser J."/>
            <person name="Yu J.-H."/>
            <person name="Zhou M."/>
            <person name="Andersen M.R."/>
            <person name="Archer D.B."/>
            <person name="Baker S.E."/>
            <person name="Benoit I."/>
            <person name="Brakhage A.A."/>
            <person name="Braus G.H."/>
            <person name="Fischer R."/>
            <person name="Frisvad J.C."/>
            <person name="Goldman G.H."/>
            <person name="Houbraken J."/>
            <person name="Oakley B."/>
            <person name="Pocsi I."/>
            <person name="Scazzocchio C."/>
            <person name="Seiboth B."/>
            <person name="vanKuyk P.A."/>
            <person name="Wortman J."/>
            <person name="Dyer P.S."/>
            <person name="Grigoriev I.V."/>
        </authorList>
    </citation>
    <scope>NUCLEOTIDE SEQUENCE [LARGE SCALE GENOMIC DNA]</scope>
    <source>
        <strain evidence="4">CBS 101740 / IMI 381727 / IBT 21946</strain>
    </source>
</reference>
<feature type="region of interest" description="Disordered" evidence="1">
    <location>
        <begin position="142"/>
        <end position="184"/>
    </location>
</feature>
<gene>
    <name evidence="3" type="ORF">ASPBRDRAFT_52874</name>
</gene>
<protein>
    <recommendedName>
        <fullName evidence="2">Myb-like DNA-binding domain-containing protein</fullName>
    </recommendedName>
</protein>
<feature type="region of interest" description="Disordered" evidence="1">
    <location>
        <begin position="213"/>
        <end position="251"/>
    </location>
</feature>
<evidence type="ECO:0000256" key="1">
    <source>
        <dbReference type="SAM" id="MobiDB-lite"/>
    </source>
</evidence>
<dbReference type="EMBL" id="KV878681">
    <property type="protein sequence ID" value="OJJ74886.1"/>
    <property type="molecule type" value="Genomic_DNA"/>
</dbReference>
<evidence type="ECO:0000259" key="2">
    <source>
        <dbReference type="Pfam" id="PF22980"/>
    </source>
</evidence>
<keyword evidence="4" id="KW-1185">Reference proteome</keyword>
<name>A0A1L9UTI9_ASPBC</name>
<dbReference type="STRING" id="767769.A0A1L9UTI9"/>
<feature type="compositionally biased region" description="Acidic residues" evidence="1">
    <location>
        <begin position="155"/>
        <end position="169"/>
    </location>
</feature>
<accession>A0A1L9UTI9</accession>
<feature type="region of interest" description="Disordered" evidence="1">
    <location>
        <begin position="61"/>
        <end position="130"/>
    </location>
</feature>
<dbReference type="AlphaFoldDB" id="A0A1L9UTI9"/>
<feature type="compositionally biased region" description="Polar residues" evidence="1">
    <location>
        <begin position="62"/>
        <end position="82"/>
    </location>
</feature>
<proteinExistence type="predicted"/>
<feature type="domain" description="Myb-like DNA-binding" evidence="2">
    <location>
        <begin position="15"/>
        <end position="63"/>
    </location>
</feature>
<dbReference type="InterPro" id="IPR054505">
    <property type="entry name" value="Myb_DNA-bind_8"/>
</dbReference>
<dbReference type="GeneID" id="93579452"/>
<dbReference type="RefSeq" id="XP_067482134.1">
    <property type="nucleotide sequence ID" value="XM_067626964.1"/>
</dbReference>
<feature type="compositionally biased region" description="Basic and acidic residues" evidence="1">
    <location>
        <begin position="239"/>
        <end position="251"/>
    </location>
</feature>
<dbReference type="Proteomes" id="UP000184499">
    <property type="component" value="Unassembled WGS sequence"/>
</dbReference>
<dbReference type="Pfam" id="PF22980">
    <property type="entry name" value="Myb_DNA-bind_8"/>
    <property type="match status" value="1"/>
</dbReference>
<dbReference type="OrthoDB" id="5353914at2759"/>
<evidence type="ECO:0000313" key="3">
    <source>
        <dbReference type="EMBL" id="OJJ74886.1"/>
    </source>
</evidence>
<sequence>MSTTATPSKGTRITPDEQLQFLLSCIRHSNSGKIDFTAVAEECNIVTKAAAAKRYERLLKSNGINTSGGPLTTPSASSNNTPAKKRPTTTTATDSAAGADSATTSTPSKSRKRKADGISDASKKAKGLKKMAVARAESLMQMKQHAGVRVKREEDVEDDGDDETEEDEEMRVAMEGEGDFGEEDVVKVKSEDVEEEDEEDVVEAVKQIEQVRSRGICKEDRTETNKQQESAIWLQPTDKPTDNQEQRKEVE</sequence>
<dbReference type="OMA" id="QECNIIT"/>
<organism evidence="3 4">
    <name type="scientific">Aspergillus brasiliensis (strain CBS 101740 / IMI 381727 / IBT 21946)</name>
    <dbReference type="NCBI Taxonomy" id="767769"/>
    <lineage>
        <taxon>Eukaryota</taxon>
        <taxon>Fungi</taxon>
        <taxon>Dikarya</taxon>
        <taxon>Ascomycota</taxon>
        <taxon>Pezizomycotina</taxon>
        <taxon>Eurotiomycetes</taxon>
        <taxon>Eurotiomycetidae</taxon>
        <taxon>Eurotiales</taxon>
        <taxon>Aspergillaceae</taxon>
        <taxon>Aspergillus</taxon>
        <taxon>Aspergillus subgen. Circumdati</taxon>
    </lineage>
</organism>
<dbReference type="VEuPathDB" id="FungiDB:ASPBRDRAFT_52874"/>
<feature type="compositionally biased region" description="Low complexity" evidence="1">
    <location>
        <begin position="88"/>
        <end position="106"/>
    </location>
</feature>